<comment type="caution">
    <text evidence="2">The sequence shown here is derived from an EMBL/GenBank/DDBJ whole genome shotgun (WGS) entry which is preliminary data.</text>
</comment>
<dbReference type="STRING" id="157687.HMPREF3180_00162"/>
<evidence type="ECO:0000256" key="1">
    <source>
        <dbReference type="SAM" id="Phobius"/>
    </source>
</evidence>
<organism evidence="2 3">
    <name type="scientific">Leptotrichia wadei</name>
    <dbReference type="NCBI Taxonomy" id="157687"/>
    <lineage>
        <taxon>Bacteria</taxon>
        <taxon>Fusobacteriati</taxon>
        <taxon>Fusobacteriota</taxon>
        <taxon>Fusobacteriia</taxon>
        <taxon>Fusobacteriales</taxon>
        <taxon>Leptotrichiaceae</taxon>
        <taxon>Leptotrichia</taxon>
    </lineage>
</organism>
<proteinExistence type="predicted"/>
<sequence>MAIAAGIFGGILGKFINNGVIYIFGEQFYTIRFAFVIGFILRLFSLLELTRVYSFEKTFVYAGGSGSMKSMFSKIMFSGSRYVLNSSKSRNEWSGEKEVENEKE</sequence>
<accession>A0A134AQN5</accession>
<keyword evidence="1" id="KW-1133">Transmembrane helix</keyword>
<keyword evidence="1" id="KW-0472">Membrane</keyword>
<dbReference type="PATRIC" id="fig|157687.3.peg.165"/>
<name>A0A134AQN5_9FUSO</name>
<feature type="transmembrane region" description="Helical" evidence="1">
    <location>
        <begin position="29"/>
        <end position="47"/>
    </location>
</feature>
<dbReference type="Proteomes" id="UP000070483">
    <property type="component" value="Unassembled WGS sequence"/>
</dbReference>
<evidence type="ECO:0000313" key="3">
    <source>
        <dbReference type="Proteomes" id="UP000070483"/>
    </source>
</evidence>
<reference evidence="3" key="1">
    <citation type="submission" date="2016-01" db="EMBL/GenBank/DDBJ databases">
        <authorList>
            <person name="Mitreva M."/>
            <person name="Pepin K.H."/>
            <person name="Mihindukulasuriya K.A."/>
            <person name="Fulton R."/>
            <person name="Fronick C."/>
            <person name="O'Laughlin M."/>
            <person name="Miner T."/>
            <person name="Herter B."/>
            <person name="Rosa B.A."/>
            <person name="Cordes M."/>
            <person name="Tomlinson C."/>
            <person name="Wollam A."/>
            <person name="Palsikar V.B."/>
            <person name="Mardis E.R."/>
            <person name="Wilson R.K."/>
        </authorList>
    </citation>
    <scope>NUCLEOTIDE SEQUENCE [LARGE SCALE GENOMIC DNA]</scope>
    <source>
        <strain evidence="3">KA00185</strain>
    </source>
</reference>
<keyword evidence="1" id="KW-0812">Transmembrane</keyword>
<gene>
    <name evidence="2" type="ORF">HMPREF3180_00162</name>
</gene>
<dbReference type="AlphaFoldDB" id="A0A134AQN5"/>
<keyword evidence="3" id="KW-1185">Reference proteome</keyword>
<evidence type="ECO:0000313" key="2">
    <source>
        <dbReference type="EMBL" id="KXB70011.1"/>
    </source>
</evidence>
<dbReference type="RefSeq" id="WP_021747186.1">
    <property type="nucleotide sequence ID" value="NZ_KQ960002.1"/>
</dbReference>
<protein>
    <submittedName>
        <fullName evidence="2">Uncharacterized protein</fullName>
    </submittedName>
</protein>
<dbReference type="EMBL" id="LSDD01000008">
    <property type="protein sequence ID" value="KXB70011.1"/>
    <property type="molecule type" value="Genomic_DNA"/>
</dbReference>